<dbReference type="EMBL" id="UYRT01089530">
    <property type="protein sequence ID" value="VDN35032.1"/>
    <property type="molecule type" value="Genomic_DNA"/>
</dbReference>
<dbReference type="Proteomes" id="UP000271098">
    <property type="component" value="Unassembled WGS sequence"/>
</dbReference>
<dbReference type="GO" id="GO:0060070">
    <property type="term" value="P:canonical Wnt signaling pathway"/>
    <property type="evidence" value="ECO:0007669"/>
    <property type="project" value="TreeGrafter"/>
</dbReference>
<gene>
    <name evidence="1" type="ORF">GPUH_LOCUS19982</name>
</gene>
<dbReference type="InterPro" id="IPR050778">
    <property type="entry name" value="Cueball_EGF_LRP_Nidogen"/>
</dbReference>
<sequence>MYWATAEWLFGCACISSQGNPLNHLYLLFWADAHLNEVGFMNLDGGARHHIPAKRTSHISSMTVFDDHLFWSDWNLREVIRADKWTGQNETVLKTTTQLPSDIRVILHEMVFCYANCHATI</sequence>
<evidence type="ECO:0000313" key="1">
    <source>
        <dbReference type="EMBL" id="VDN35032.1"/>
    </source>
</evidence>
<proteinExistence type="predicted"/>
<reference evidence="1 2" key="2">
    <citation type="submission" date="2018-11" db="EMBL/GenBank/DDBJ databases">
        <authorList>
            <consortium name="Pathogen Informatics"/>
        </authorList>
    </citation>
    <scope>NUCLEOTIDE SEQUENCE [LARGE SCALE GENOMIC DNA]</scope>
</reference>
<reference evidence="3" key="1">
    <citation type="submission" date="2016-06" db="UniProtKB">
        <authorList>
            <consortium name="WormBaseParasite"/>
        </authorList>
    </citation>
    <scope>IDENTIFICATION</scope>
</reference>
<evidence type="ECO:0000313" key="2">
    <source>
        <dbReference type="Proteomes" id="UP000271098"/>
    </source>
</evidence>
<name>A0A183EG90_9BILA</name>
<dbReference type="OrthoDB" id="21182at2759"/>
<organism evidence="3">
    <name type="scientific">Gongylonema pulchrum</name>
    <dbReference type="NCBI Taxonomy" id="637853"/>
    <lineage>
        <taxon>Eukaryota</taxon>
        <taxon>Metazoa</taxon>
        <taxon>Ecdysozoa</taxon>
        <taxon>Nematoda</taxon>
        <taxon>Chromadorea</taxon>
        <taxon>Rhabditida</taxon>
        <taxon>Spirurina</taxon>
        <taxon>Spiruromorpha</taxon>
        <taxon>Spiruroidea</taxon>
        <taxon>Gongylonematidae</taxon>
        <taxon>Gongylonema</taxon>
    </lineage>
</organism>
<evidence type="ECO:0000313" key="3">
    <source>
        <dbReference type="WBParaSite" id="GPUH_0002000601-mRNA-1"/>
    </source>
</evidence>
<dbReference type="GO" id="GO:0005886">
    <property type="term" value="C:plasma membrane"/>
    <property type="evidence" value="ECO:0007669"/>
    <property type="project" value="TreeGrafter"/>
</dbReference>
<accession>A0A183EG90</accession>
<protein>
    <submittedName>
        <fullName evidence="3">Neur_chan_LBD domain-containing protein</fullName>
    </submittedName>
</protein>
<dbReference type="AlphaFoldDB" id="A0A183EG90"/>
<dbReference type="InterPro" id="IPR011042">
    <property type="entry name" value="6-blade_b-propeller_TolB-like"/>
</dbReference>
<dbReference type="PANTHER" id="PTHR46513:SF13">
    <property type="entry name" value="EGF-LIKE DOMAIN-CONTAINING PROTEIN"/>
    <property type="match status" value="1"/>
</dbReference>
<dbReference type="GO" id="GO:0042813">
    <property type="term" value="F:Wnt receptor activity"/>
    <property type="evidence" value="ECO:0007669"/>
    <property type="project" value="TreeGrafter"/>
</dbReference>
<dbReference type="WBParaSite" id="GPUH_0002000601-mRNA-1">
    <property type="protein sequence ID" value="GPUH_0002000601-mRNA-1"/>
    <property type="gene ID" value="GPUH_0002000601"/>
</dbReference>
<keyword evidence="2" id="KW-1185">Reference proteome</keyword>
<dbReference type="SUPFAM" id="SSF63825">
    <property type="entry name" value="YWTD domain"/>
    <property type="match status" value="1"/>
</dbReference>
<dbReference type="PANTHER" id="PTHR46513">
    <property type="entry name" value="VITELLOGENIN RECEPTOR-LIKE PROTEIN-RELATED-RELATED"/>
    <property type="match status" value="1"/>
</dbReference>
<dbReference type="GO" id="GO:0017147">
    <property type="term" value="F:Wnt-protein binding"/>
    <property type="evidence" value="ECO:0007669"/>
    <property type="project" value="TreeGrafter"/>
</dbReference>
<dbReference type="Gene3D" id="2.120.10.30">
    <property type="entry name" value="TolB, C-terminal domain"/>
    <property type="match status" value="1"/>
</dbReference>